<dbReference type="Pfam" id="PF13439">
    <property type="entry name" value="Glyco_transf_4"/>
    <property type="match status" value="1"/>
</dbReference>
<dbReference type="InterPro" id="IPR050194">
    <property type="entry name" value="Glycosyltransferase_grp1"/>
</dbReference>
<feature type="domain" description="Glycosyl transferase family 1" evidence="1">
    <location>
        <begin position="182"/>
        <end position="333"/>
    </location>
</feature>
<evidence type="ECO:0000313" key="4">
    <source>
        <dbReference type="Proteomes" id="UP000319004"/>
    </source>
</evidence>
<dbReference type="EC" id="2.4.-.-" evidence="3"/>
<dbReference type="Gene3D" id="3.40.50.2000">
    <property type="entry name" value="Glycogen Phosphorylase B"/>
    <property type="match status" value="2"/>
</dbReference>
<dbReference type="Proteomes" id="UP000319004">
    <property type="component" value="Chromosome"/>
</dbReference>
<keyword evidence="3" id="KW-0808">Transferase</keyword>
<keyword evidence="4" id="KW-1185">Reference proteome</keyword>
<dbReference type="Pfam" id="PF00534">
    <property type="entry name" value="Glycos_transf_1"/>
    <property type="match status" value="1"/>
</dbReference>
<dbReference type="AlphaFoldDB" id="A0A518HJB3"/>
<dbReference type="SUPFAM" id="SSF53756">
    <property type="entry name" value="UDP-Glycosyltransferase/glycogen phosphorylase"/>
    <property type="match status" value="1"/>
</dbReference>
<evidence type="ECO:0000313" key="3">
    <source>
        <dbReference type="EMBL" id="QDV40945.1"/>
    </source>
</evidence>
<reference evidence="3 4" key="1">
    <citation type="submission" date="2019-03" db="EMBL/GenBank/DDBJ databases">
        <title>Deep-cultivation of Planctomycetes and their phenomic and genomic characterization uncovers novel biology.</title>
        <authorList>
            <person name="Wiegand S."/>
            <person name="Jogler M."/>
            <person name="Boedeker C."/>
            <person name="Pinto D."/>
            <person name="Vollmers J."/>
            <person name="Rivas-Marin E."/>
            <person name="Kohn T."/>
            <person name="Peeters S.H."/>
            <person name="Heuer A."/>
            <person name="Rast P."/>
            <person name="Oberbeckmann S."/>
            <person name="Bunk B."/>
            <person name="Jeske O."/>
            <person name="Meyerdierks A."/>
            <person name="Storesund J.E."/>
            <person name="Kallscheuer N."/>
            <person name="Luecker S."/>
            <person name="Lage O.M."/>
            <person name="Pohl T."/>
            <person name="Merkel B.J."/>
            <person name="Hornburger P."/>
            <person name="Mueller R.-W."/>
            <person name="Bruemmer F."/>
            <person name="Labrenz M."/>
            <person name="Spormann A.M."/>
            <person name="Op den Camp H."/>
            <person name="Overmann J."/>
            <person name="Amann R."/>
            <person name="Jetten M.S.M."/>
            <person name="Mascher T."/>
            <person name="Medema M.H."/>
            <person name="Devos D.P."/>
            <person name="Kaster A.-K."/>
            <person name="Ovreas L."/>
            <person name="Rohde M."/>
            <person name="Galperin M.Y."/>
            <person name="Jogler C."/>
        </authorList>
    </citation>
    <scope>NUCLEOTIDE SEQUENCE [LARGE SCALE GENOMIC DNA]</scope>
    <source>
        <strain evidence="3 4">Enr13</strain>
    </source>
</reference>
<gene>
    <name evidence="3" type="primary">epsD_1</name>
    <name evidence="3" type="ORF">Enr13x_07830</name>
</gene>
<dbReference type="InterPro" id="IPR028098">
    <property type="entry name" value="Glyco_trans_4-like_N"/>
</dbReference>
<sequence>MSAQHVVHISLGTHVGGMEKLLVEFARFADRSRYELTFVSLQPRGDLAPEIESHRWPVIAMDKGEGLKPRLVAQLAKTLRRIKPDVVHTHNTAAYVYGVAAARIARTPRIIHTRHGQRFDSSRRQTTLFRGLSRWVDRVVSVSNDGARLTIDEGIAAEKTTTIFNGVDLERFTLVDNRPRGRAVVVARLSPEKDIASLIQAIHVAKQRHCRLALDIIGDGSERQRLETLTQTLQLCDQVHFHGIRDDIPAVLAQASMFVLPSVTEGISLTLLEAMATGLPVVACDVGGNPEVVADGQTGILVPPRDPAAIAGAIQRLNEDPLLVRRFGSEGRARVEAKFCVRKMVHAYENLYSAEAA</sequence>
<evidence type="ECO:0000259" key="2">
    <source>
        <dbReference type="Pfam" id="PF13439"/>
    </source>
</evidence>
<dbReference type="PANTHER" id="PTHR45947">
    <property type="entry name" value="SULFOQUINOVOSYL TRANSFERASE SQD2"/>
    <property type="match status" value="1"/>
</dbReference>
<dbReference type="OrthoDB" id="232381at2"/>
<organism evidence="3 4">
    <name type="scientific">Stieleria neptunia</name>
    <dbReference type="NCBI Taxonomy" id="2527979"/>
    <lineage>
        <taxon>Bacteria</taxon>
        <taxon>Pseudomonadati</taxon>
        <taxon>Planctomycetota</taxon>
        <taxon>Planctomycetia</taxon>
        <taxon>Pirellulales</taxon>
        <taxon>Pirellulaceae</taxon>
        <taxon>Stieleria</taxon>
    </lineage>
</organism>
<keyword evidence="3" id="KW-0328">Glycosyltransferase</keyword>
<dbReference type="RefSeq" id="WP_145384739.1">
    <property type="nucleotide sequence ID" value="NZ_CP037423.1"/>
</dbReference>
<evidence type="ECO:0000259" key="1">
    <source>
        <dbReference type="Pfam" id="PF00534"/>
    </source>
</evidence>
<dbReference type="KEGG" id="snep:Enr13x_07830"/>
<dbReference type="InterPro" id="IPR001296">
    <property type="entry name" value="Glyco_trans_1"/>
</dbReference>
<dbReference type="PANTHER" id="PTHR45947:SF14">
    <property type="entry name" value="SLL1723 PROTEIN"/>
    <property type="match status" value="1"/>
</dbReference>
<dbReference type="EMBL" id="CP037423">
    <property type="protein sequence ID" value="QDV40945.1"/>
    <property type="molecule type" value="Genomic_DNA"/>
</dbReference>
<name>A0A518HJB3_9BACT</name>
<dbReference type="GO" id="GO:0016757">
    <property type="term" value="F:glycosyltransferase activity"/>
    <property type="evidence" value="ECO:0007669"/>
    <property type="project" value="UniProtKB-KW"/>
</dbReference>
<protein>
    <submittedName>
        <fullName evidence="3">Glycosyltransferase EpsD</fullName>
        <ecNumber evidence="3">2.4.-.-</ecNumber>
    </submittedName>
</protein>
<accession>A0A518HJB3</accession>
<feature type="domain" description="Glycosyltransferase subfamily 4-like N-terminal" evidence="2">
    <location>
        <begin position="15"/>
        <end position="171"/>
    </location>
</feature>
<proteinExistence type="predicted"/>